<dbReference type="OrthoDB" id="9813383at2"/>
<dbReference type="CDD" id="cd01745">
    <property type="entry name" value="GATase1_2"/>
    <property type="match status" value="1"/>
</dbReference>
<dbReference type="PANTHER" id="PTHR43235:SF1">
    <property type="entry name" value="GLUTAMINE AMIDOTRANSFERASE PB2B2.05-RELATED"/>
    <property type="match status" value="1"/>
</dbReference>
<comment type="caution">
    <text evidence="1">The sequence shown here is derived from an EMBL/GenBank/DDBJ whole genome shotgun (WGS) entry which is preliminary data.</text>
</comment>
<keyword evidence="1" id="KW-0315">Glutamine amidotransferase</keyword>
<protein>
    <submittedName>
        <fullName evidence="1">Glutamine amidotransferase</fullName>
    </submittedName>
</protein>
<dbReference type="AlphaFoldDB" id="A0A2N3Y0J2"/>
<evidence type="ECO:0000313" key="2">
    <source>
        <dbReference type="Proteomes" id="UP000233786"/>
    </source>
</evidence>
<dbReference type="PROSITE" id="PS51273">
    <property type="entry name" value="GATASE_TYPE_1"/>
    <property type="match status" value="1"/>
</dbReference>
<dbReference type="GO" id="GO:0005829">
    <property type="term" value="C:cytosol"/>
    <property type="evidence" value="ECO:0007669"/>
    <property type="project" value="TreeGrafter"/>
</dbReference>
<gene>
    <name evidence="1" type="ORF">A8926_4270</name>
</gene>
<dbReference type="GO" id="GO:0006598">
    <property type="term" value="P:polyamine catabolic process"/>
    <property type="evidence" value="ECO:0007669"/>
    <property type="project" value="TreeGrafter"/>
</dbReference>
<accession>A0A2N3Y0J2</accession>
<dbReference type="Pfam" id="PF07722">
    <property type="entry name" value="Peptidase_C26"/>
    <property type="match status" value="1"/>
</dbReference>
<dbReference type="EMBL" id="PJNB01000001">
    <property type="protein sequence ID" value="PKW16438.1"/>
    <property type="molecule type" value="Genomic_DNA"/>
</dbReference>
<dbReference type="Gene3D" id="3.40.50.880">
    <property type="match status" value="1"/>
</dbReference>
<dbReference type="GO" id="GO:0016740">
    <property type="term" value="F:transferase activity"/>
    <property type="evidence" value="ECO:0007669"/>
    <property type="project" value="UniProtKB-KW"/>
</dbReference>
<evidence type="ECO:0000313" key="1">
    <source>
        <dbReference type="EMBL" id="PKW16438.1"/>
    </source>
</evidence>
<dbReference type="PANTHER" id="PTHR43235">
    <property type="entry name" value="GLUTAMINE AMIDOTRANSFERASE PB2B2.05-RELATED"/>
    <property type="match status" value="1"/>
</dbReference>
<dbReference type="InterPro" id="IPR044668">
    <property type="entry name" value="PuuD-like"/>
</dbReference>
<sequence>MERPLIAMSAALEVLGTAFGDRDCTKLGADYTNAVYAAGGQPVIMPVSPAPVSGILSRMDGLVLTGGGDLDPSLYGEEPDKAVYGIRKDRDAFETALYQEAIALGMPILAICRGLQLVNVLRGGTLLQQIEDEQSHWQENPPTNMSHAITVASGSSLAATFGNAGEAKVNSYHHQAVKDLGAGLQVTAVCGDVIEAVEAADADLVGVQWHPEHLASTNDQQAGLFTQFVQRAAEFRTTV</sequence>
<reference evidence="1" key="1">
    <citation type="submission" date="2017-12" db="EMBL/GenBank/DDBJ databases">
        <title>Sequencing the genomes of 1000 Actinobacteria strains.</title>
        <authorList>
            <person name="Klenk H.-P."/>
        </authorList>
    </citation>
    <scope>NUCLEOTIDE SEQUENCE [LARGE SCALE GENOMIC DNA]</scope>
    <source>
        <strain evidence="1">DSM 44228</strain>
    </source>
</reference>
<dbReference type="InterPro" id="IPR029062">
    <property type="entry name" value="Class_I_gatase-like"/>
</dbReference>
<dbReference type="RefSeq" id="WP_029536083.1">
    <property type="nucleotide sequence ID" value="NZ_CP061007.1"/>
</dbReference>
<proteinExistence type="predicted"/>
<organism evidence="1 2">
    <name type="scientific">Saccharopolyspora spinosa</name>
    <dbReference type="NCBI Taxonomy" id="60894"/>
    <lineage>
        <taxon>Bacteria</taxon>
        <taxon>Bacillati</taxon>
        <taxon>Actinomycetota</taxon>
        <taxon>Actinomycetes</taxon>
        <taxon>Pseudonocardiales</taxon>
        <taxon>Pseudonocardiaceae</taxon>
        <taxon>Saccharopolyspora</taxon>
    </lineage>
</organism>
<dbReference type="Proteomes" id="UP000233786">
    <property type="component" value="Unassembled WGS sequence"/>
</dbReference>
<keyword evidence="2" id="KW-1185">Reference proteome</keyword>
<dbReference type="InterPro" id="IPR011697">
    <property type="entry name" value="Peptidase_C26"/>
</dbReference>
<dbReference type="STRING" id="994479.GCA_000194155_07218"/>
<dbReference type="SUPFAM" id="SSF52317">
    <property type="entry name" value="Class I glutamine amidotransferase-like"/>
    <property type="match status" value="1"/>
</dbReference>
<name>A0A2N3Y0J2_SACSN</name>
<dbReference type="GO" id="GO:0033969">
    <property type="term" value="F:gamma-glutamyl-gamma-aminobutyrate hydrolase activity"/>
    <property type="evidence" value="ECO:0007669"/>
    <property type="project" value="TreeGrafter"/>
</dbReference>